<protein>
    <recommendedName>
        <fullName evidence="5">NAD(P)-binding protein</fullName>
    </recommendedName>
</protein>
<dbReference type="InterPro" id="IPR036291">
    <property type="entry name" value="NAD(P)-bd_dom_sf"/>
</dbReference>
<accession>A0A0C3F1X5</accession>
<dbReference type="AlphaFoldDB" id="A0A0C3F1X5"/>
<reference evidence="3 4" key="1">
    <citation type="submission" date="2014-04" db="EMBL/GenBank/DDBJ databases">
        <authorList>
            <consortium name="DOE Joint Genome Institute"/>
            <person name="Kuo A."/>
            <person name="Tarkka M."/>
            <person name="Buscot F."/>
            <person name="Kohler A."/>
            <person name="Nagy L.G."/>
            <person name="Floudas D."/>
            <person name="Copeland A."/>
            <person name="Barry K.W."/>
            <person name="Cichocki N."/>
            <person name="Veneault-Fourrey C."/>
            <person name="LaButti K."/>
            <person name="Lindquist E.A."/>
            <person name="Lipzen A."/>
            <person name="Lundell T."/>
            <person name="Morin E."/>
            <person name="Murat C."/>
            <person name="Sun H."/>
            <person name="Tunlid A."/>
            <person name="Henrissat B."/>
            <person name="Grigoriev I.V."/>
            <person name="Hibbett D.S."/>
            <person name="Martin F."/>
            <person name="Nordberg H.P."/>
            <person name="Cantor M.N."/>
            <person name="Hua S.X."/>
        </authorList>
    </citation>
    <scope>NUCLEOTIDE SEQUENCE [LARGE SCALE GENOMIC DNA]</scope>
    <source>
        <strain evidence="3 4">F 1598</strain>
    </source>
</reference>
<dbReference type="PANTHER" id="PTHR43976:SF16">
    <property type="entry name" value="SHORT-CHAIN DEHYDROGENASE_REDUCTASE FAMILY PROTEIN"/>
    <property type="match status" value="1"/>
</dbReference>
<dbReference type="PANTHER" id="PTHR43976">
    <property type="entry name" value="SHORT CHAIN DEHYDROGENASE"/>
    <property type="match status" value="1"/>
</dbReference>
<dbReference type="InterPro" id="IPR002347">
    <property type="entry name" value="SDR_fam"/>
</dbReference>
<proteinExistence type="inferred from homology"/>
<evidence type="ECO:0000313" key="4">
    <source>
        <dbReference type="Proteomes" id="UP000054166"/>
    </source>
</evidence>
<dbReference type="Proteomes" id="UP000054166">
    <property type="component" value="Unassembled WGS sequence"/>
</dbReference>
<comment type="similarity">
    <text evidence="1">Belongs to the short-chain dehydrogenases/reductases (SDR) family.</text>
</comment>
<keyword evidence="2" id="KW-0560">Oxidoreductase</keyword>
<dbReference type="Pfam" id="PF00106">
    <property type="entry name" value="adh_short"/>
    <property type="match status" value="1"/>
</dbReference>
<dbReference type="GO" id="GO:0016491">
    <property type="term" value="F:oxidoreductase activity"/>
    <property type="evidence" value="ECO:0007669"/>
    <property type="project" value="UniProtKB-KW"/>
</dbReference>
<dbReference type="InterPro" id="IPR051911">
    <property type="entry name" value="SDR_oxidoreductase"/>
</dbReference>
<dbReference type="OrthoDB" id="1274115at2759"/>
<dbReference type="EMBL" id="KN833014">
    <property type="protein sequence ID" value="KIM78785.1"/>
    <property type="molecule type" value="Genomic_DNA"/>
</dbReference>
<evidence type="ECO:0008006" key="5">
    <source>
        <dbReference type="Google" id="ProtNLM"/>
    </source>
</evidence>
<gene>
    <name evidence="3" type="ORF">PILCRDRAFT_11003</name>
</gene>
<name>A0A0C3F1X5_PILCF</name>
<reference evidence="4" key="2">
    <citation type="submission" date="2015-01" db="EMBL/GenBank/DDBJ databases">
        <title>Evolutionary Origins and Diversification of the Mycorrhizal Mutualists.</title>
        <authorList>
            <consortium name="DOE Joint Genome Institute"/>
            <consortium name="Mycorrhizal Genomics Consortium"/>
            <person name="Kohler A."/>
            <person name="Kuo A."/>
            <person name="Nagy L.G."/>
            <person name="Floudas D."/>
            <person name="Copeland A."/>
            <person name="Barry K.W."/>
            <person name="Cichocki N."/>
            <person name="Veneault-Fourrey C."/>
            <person name="LaButti K."/>
            <person name="Lindquist E.A."/>
            <person name="Lipzen A."/>
            <person name="Lundell T."/>
            <person name="Morin E."/>
            <person name="Murat C."/>
            <person name="Riley R."/>
            <person name="Ohm R."/>
            <person name="Sun H."/>
            <person name="Tunlid A."/>
            <person name="Henrissat B."/>
            <person name="Grigoriev I.V."/>
            <person name="Hibbett D.S."/>
            <person name="Martin F."/>
        </authorList>
    </citation>
    <scope>NUCLEOTIDE SEQUENCE [LARGE SCALE GENOMIC DNA]</scope>
    <source>
        <strain evidence="4">F 1598</strain>
    </source>
</reference>
<organism evidence="3 4">
    <name type="scientific">Piloderma croceum (strain F 1598)</name>
    <dbReference type="NCBI Taxonomy" id="765440"/>
    <lineage>
        <taxon>Eukaryota</taxon>
        <taxon>Fungi</taxon>
        <taxon>Dikarya</taxon>
        <taxon>Basidiomycota</taxon>
        <taxon>Agaricomycotina</taxon>
        <taxon>Agaricomycetes</taxon>
        <taxon>Agaricomycetidae</taxon>
        <taxon>Atheliales</taxon>
        <taxon>Atheliaceae</taxon>
        <taxon>Piloderma</taxon>
    </lineage>
</organism>
<dbReference type="SUPFAM" id="SSF51735">
    <property type="entry name" value="NAD(P)-binding Rossmann-fold domains"/>
    <property type="match status" value="1"/>
</dbReference>
<dbReference type="Gene3D" id="3.40.50.720">
    <property type="entry name" value="NAD(P)-binding Rossmann-like Domain"/>
    <property type="match status" value="1"/>
</dbReference>
<evidence type="ECO:0000313" key="3">
    <source>
        <dbReference type="EMBL" id="KIM78785.1"/>
    </source>
</evidence>
<evidence type="ECO:0000256" key="1">
    <source>
        <dbReference type="ARBA" id="ARBA00006484"/>
    </source>
</evidence>
<dbReference type="STRING" id="765440.A0A0C3F1X5"/>
<sequence>MSSPRVWFITGASTGFGRSLLELLLKNGQAVAATLRKPEVLSELKSQYPGDKLLVLKVDVSNSADITAAFDKTKQVFGRLDVVFNLNAGYGSVGEAEATPDNVARGQFDVNFWGAVHVSRAAIAFFREINRPGVGGTLLQVSSYVFYDPGPAFAYYNTSKFGLANMVDVPVHPAYTSPSLITSVIRKIVPEAVLPGDADKATKVIYQLCSDGDDDGLPLRIPLGKDCIGVLRKKVGELTTGVDKVEKYSDDLLHD</sequence>
<keyword evidence="4" id="KW-1185">Reference proteome</keyword>
<dbReference type="HOGENOM" id="CLU_010194_2_9_1"/>
<dbReference type="InParanoid" id="A0A0C3F1X5"/>
<evidence type="ECO:0000256" key="2">
    <source>
        <dbReference type="ARBA" id="ARBA00023002"/>
    </source>
</evidence>